<dbReference type="PANTHER" id="PTHR43102">
    <property type="entry name" value="SLR1143 PROTEIN"/>
    <property type="match status" value="1"/>
</dbReference>
<organism evidence="2 3">
    <name type="scientific">Choiromyces venosus 120613-1</name>
    <dbReference type="NCBI Taxonomy" id="1336337"/>
    <lineage>
        <taxon>Eukaryota</taxon>
        <taxon>Fungi</taxon>
        <taxon>Dikarya</taxon>
        <taxon>Ascomycota</taxon>
        <taxon>Pezizomycotina</taxon>
        <taxon>Pezizomycetes</taxon>
        <taxon>Pezizales</taxon>
        <taxon>Tuberaceae</taxon>
        <taxon>Choiromyces</taxon>
    </lineage>
</organism>
<accession>A0A3N4IYM7</accession>
<dbReference type="SUPFAM" id="SSF55781">
    <property type="entry name" value="GAF domain-like"/>
    <property type="match status" value="1"/>
</dbReference>
<evidence type="ECO:0008006" key="4">
    <source>
        <dbReference type="Google" id="ProtNLM"/>
    </source>
</evidence>
<dbReference type="EMBL" id="ML120551">
    <property type="protein sequence ID" value="RPA89878.1"/>
    <property type="molecule type" value="Genomic_DNA"/>
</dbReference>
<evidence type="ECO:0000313" key="2">
    <source>
        <dbReference type="EMBL" id="RPA89878.1"/>
    </source>
</evidence>
<dbReference type="Proteomes" id="UP000276215">
    <property type="component" value="Unassembled WGS sequence"/>
</dbReference>
<dbReference type="AlphaFoldDB" id="A0A3N4IYM7"/>
<name>A0A3N4IYM7_9PEZI</name>
<sequence>MKPLRSLRPSTRLTGNMLIEARALVLTFCCQMSRWLYWTLQRCVTIKVMCRPTLIIAQDWRLKGNPLVKSAPYIRFYAGAPIVTFDGRIIGTFSVFDDTPRDFFGVGERRKLMDFARHAMTEVENVMEERDMLSRRTPTPIIDLRVLHGQAQQSLLSDRPKTSRYESPVSPKSSPKLAQSPASSRTTRKHDAPTPVNRPAAIRPGGKPPAINIPVEPEDGRNSRTSAKISDMPTPPHTPSRPFSLTTNSSRPLSLTAPPNSVNETSSQDSSEEEPTDGQARYRQRKPPPIQTPGPREVPLQMPFSPRPITSLAESSFATSIIAQSLNYDFVYLLRVSPVTPQEPRILPIEPEYAGDNFHTKVLVAHGLPSPLPVFDPNLHLRALRSAGGLVYQNPAKSQDEDDVGFRSGILLPLLRDGIDNGPDEGYSSATTVTGQGFQQSETTCTGGIVLAAFIRKVERDSSPPFTADEVRCLREFGEAMKDILLRVDRRF</sequence>
<evidence type="ECO:0000256" key="1">
    <source>
        <dbReference type="SAM" id="MobiDB-lite"/>
    </source>
</evidence>
<proteinExistence type="predicted"/>
<feature type="compositionally biased region" description="Polar residues" evidence="1">
    <location>
        <begin position="241"/>
        <end position="269"/>
    </location>
</feature>
<keyword evidence="3" id="KW-1185">Reference proteome</keyword>
<dbReference type="STRING" id="1336337.A0A3N4IYM7"/>
<dbReference type="PANTHER" id="PTHR43102:SF2">
    <property type="entry name" value="GAF DOMAIN-CONTAINING PROTEIN"/>
    <property type="match status" value="1"/>
</dbReference>
<protein>
    <recommendedName>
        <fullName evidence="4">GAF domain-containing protein</fullName>
    </recommendedName>
</protein>
<feature type="region of interest" description="Disordered" evidence="1">
    <location>
        <begin position="152"/>
        <end position="302"/>
    </location>
</feature>
<dbReference type="OrthoDB" id="303614at2759"/>
<evidence type="ECO:0000313" key="3">
    <source>
        <dbReference type="Proteomes" id="UP000276215"/>
    </source>
</evidence>
<reference evidence="2 3" key="1">
    <citation type="journal article" date="2018" name="Nat. Ecol. Evol.">
        <title>Pezizomycetes genomes reveal the molecular basis of ectomycorrhizal truffle lifestyle.</title>
        <authorList>
            <person name="Murat C."/>
            <person name="Payen T."/>
            <person name="Noel B."/>
            <person name="Kuo A."/>
            <person name="Morin E."/>
            <person name="Chen J."/>
            <person name="Kohler A."/>
            <person name="Krizsan K."/>
            <person name="Balestrini R."/>
            <person name="Da Silva C."/>
            <person name="Montanini B."/>
            <person name="Hainaut M."/>
            <person name="Levati E."/>
            <person name="Barry K.W."/>
            <person name="Belfiori B."/>
            <person name="Cichocki N."/>
            <person name="Clum A."/>
            <person name="Dockter R.B."/>
            <person name="Fauchery L."/>
            <person name="Guy J."/>
            <person name="Iotti M."/>
            <person name="Le Tacon F."/>
            <person name="Lindquist E.A."/>
            <person name="Lipzen A."/>
            <person name="Malagnac F."/>
            <person name="Mello A."/>
            <person name="Molinier V."/>
            <person name="Miyauchi S."/>
            <person name="Poulain J."/>
            <person name="Riccioni C."/>
            <person name="Rubini A."/>
            <person name="Sitrit Y."/>
            <person name="Splivallo R."/>
            <person name="Traeger S."/>
            <person name="Wang M."/>
            <person name="Zifcakova L."/>
            <person name="Wipf D."/>
            <person name="Zambonelli A."/>
            <person name="Paolocci F."/>
            <person name="Nowrousian M."/>
            <person name="Ottonello S."/>
            <person name="Baldrian P."/>
            <person name="Spatafora J.W."/>
            <person name="Henrissat B."/>
            <person name="Nagy L.G."/>
            <person name="Aury J.M."/>
            <person name="Wincker P."/>
            <person name="Grigoriev I.V."/>
            <person name="Bonfante P."/>
            <person name="Martin F.M."/>
        </authorList>
    </citation>
    <scope>NUCLEOTIDE SEQUENCE [LARGE SCALE GENOMIC DNA]</scope>
    <source>
        <strain evidence="2 3">120613-1</strain>
    </source>
</reference>
<gene>
    <name evidence="2" type="ORF">L873DRAFT_1783462</name>
</gene>
<feature type="compositionally biased region" description="Polar residues" evidence="1">
    <location>
        <begin position="170"/>
        <end position="185"/>
    </location>
</feature>